<comment type="caution">
    <text evidence="2">The sequence shown here is derived from an EMBL/GenBank/DDBJ whole genome shotgun (WGS) entry which is preliminary data.</text>
</comment>
<sequence length="138" mass="15235">MSNSSLESIARKMRHLDIATFTTVTDDGALGSRPMSNNGDVEYDGNSYYFTLDSARMVSDIRRNPKVSLGFEGLDGLHIAVTGQAEVIQDKAAFEAHWVPDLDNWFDHGVDTPGLALLKVKAARVKYWQGEDSGEWVA</sequence>
<dbReference type="PANTHER" id="PTHR34818:SF1">
    <property type="entry name" value="PROTEIN BLI-3"/>
    <property type="match status" value="1"/>
</dbReference>
<feature type="domain" description="General stress protein FMN-binding split barrel" evidence="1">
    <location>
        <begin position="7"/>
        <end position="132"/>
    </location>
</feature>
<dbReference type="EMBL" id="RCZI01000001">
    <property type="protein sequence ID" value="TPG30977.1"/>
    <property type="molecule type" value="Genomic_DNA"/>
</dbReference>
<dbReference type="OrthoDB" id="1432662at2"/>
<name>A0A502E063_9BURK</name>
<organism evidence="2 3">
    <name type="scientific">Variovorax guangxiensis</name>
    <dbReference type="NCBI Taxonomy" id="1775474"/>
    <lineage>
        <taxon>Bacteria</taxon>
        <taxon>Pseudomonadati</taxon>
        <taxon>Pseudomonadota</taxon>
        <taxon>Betaproteobacteria</taxon>
        <taxon>Burkholderiales</taxon>
        <taxon>Comamonadaceae</taxon>
        <taxon>Variovorax</taxon>
    </lineage>
</organism>
<protein>
    <submittedName>
        <fullName evidence="2">Pyridoxamine 5'-phosphate oxidase</fullName>
    </submittedName>
</protein>
<dbReference type="InterPro" id="IPR038725">
    <property type="entry name" value="YdaG_split_barrel_FMN-bd"/>
</dbReference>
<accession>A0A502E063</accession>
<gene>
    <name evidence="2" type="ORF">EAH82_00615</name>
</gene>
<dbReference type="Pfam" id="PF16242">
    <property type="entry name" value="Pyrid_ox_like"/>
    <property type="match status" value="1"/>
</dbReference>
<reference evidence="2 3" key="1">
    <citation type="journal article" date="2019" name="Environ. Microbiol.">
        <title>Species interactions and distinct microbial communities in high Arctic permafrost affected cryosols are associated with the CH4 and CO2 gas fluxes.</title>
        <authorList>
            <person name="Altshuler I."/>
            <person name="Hamel J."/>
            <person name="Turney S."/>
            <person name="Magnuson E."/>
            <person name="Levesque R."/>
            <person name="Greer C."/>
            <person name="Whyte L.G."/>
        </authorList>
    </citation>
    <scope>NUCLEOTIDE SEQUENCE [LARGE SCALE GENOMIC DNA]</scope>
    <source>
        <strain evidence="2 3">S06.C</strain>
    </source>
</reference>
<dbReference type="Gene3D" id="2.30.110.10">
    <property type="entry name" value="Electron Transport, Fmn-binding Protein, Chain A"/>
    <property type="match status" value="1"/>
</dbReference>
<dbReference type="InterPro" id="IPR052917">
    <property type="entry name" value="Stress-Dev_Protein"/>
</dbReference>
<evidence type="ECO:0000259" key="1">
    <source>
        <dbReference type="Pfam" id="PF16242"/>
    </source>
</evidence>
<dbReference type="Proteomes" id="UP000319212">
    <property type="component" value="Unassembled WGS sequence"/>
</dbReference>
<dbReference type="SUPFAM" id="SSF50475">
    <property type="entry name" value="FMN-binding split barrel"/>
    <property type="match status" value="1"/>
</dbReference>
<evidence type="ECO:0000313" key="3">
    <source>
        <dbReference type="Proteomes" id="UP000319212"/>
    </source>
</evidence>
<evidence type="ECO:0000313" key="2">
    <source>
        <dbReference type="EMBL" id="TPG30977.1"/>
    </source>
</evidence>
<dbReference type="InterPro" id="IPR012349">
    <property type="entry name" value="Split_barrel_FMN-bd"/>
</dbReference>
<dbReference type="AlphaFoldDB" id="A0A502E063"/>
<proteinExistence type="predicted"/>
<dbReference type="RefSeq" id="WP_140837920.1">
    <property type="nucleotide sequence ID" value="NZ_RCZI01000001.1"/>
</dbReference>
<dbReference type="PANTHER" id="PTHR34818">
    <property type="entry name" value="PROTEIN BLI-3"/>
    <property type="match status" value="1"/>
</dbReference>